<dbReference type="EMBL" id="BAAALS010000009">
    <property type="protein sequence ID" value="GAA1750650.1"/>
    <property type="molecule type" value="Genomic_DNA"/>
</dbReference>
<protein>
    <recommendedName>
        <fullName evidence="4">ATP-binding protein</fullName>
    </recommendedName>
</protein>
<organism evidence="2 3">
    <name type="scientific">Luedemannella helvata</name>
    <dbReference type="NCBI Taxonomy" id="349315"/>
    <lineage>
        <taxon>Bacteria</taxon>
        <taxon>Bacillati</taxon>
        <taxon>Actinomycetota</taxon>
        <taxon>Actinomycetes</taxon>
        <taxon>Micromonosporales</taxon>
        <taxon>Micromonosporaceae</taxon>
        <taxon>Luedemannella</taxon>
    </lineage>
</organism>
<evidence type="ECO:0000313" key="3">
    <source>
        <dbReference type="Proteomes" id="UP001500655"/>
    </source>
</evidence>
<dbReference type="Proteomes" id="UP001500655">
    <property type="component" value="Unassembled WGS sequence"/>
</dbReference>
<accession>A0ABP4WB59</accession>
<name>A0ABP4WB59_9ACTN</name>
<dbReference type="InterPro" id="IPR027417">
    <property type="entry name" value="P-loop_NTPase"/>
</dbReference>
<feature type="compositionally biased region" description="Basic and acidic residues" evidence="1">
    <location>
        <begin position="1"/>
        <end position="11"/>
    </location>
</feature>
<proteinExistence type="predicted"/>
<sequence>MARKYPDRFAPADEPDDVGFTTATAARDGGEDLFEDLEDELEDLDGHRISTWGGSGAGKSTFLAALSRAALTATGDSSGWTVAPVDEPSATYLATAAASLQQRAFPMPSQRREIYRFALLRRAQADGTGVVRAELRVTDGSGDDTAMSDMALAGDVDEMLASDGFLFLFDPTLPAKGKSNSETLDPLVVFLKQRAEETQTWVDARLPHYVAVCVTKFDNEEVFRRSLRGGWVNQDPDTRMPCVRPVDAAKYVAWMCAELGETSVHETIQGDFHPDRIRFFVSSAIGFHQTPRQGFDSHAGNPFNYDRQPGRAPRIRGAIHPINVLEPVVWLQDRLRQHGERF</sequence>
<feature type="region of interest" description="Disordered" evidence="1">
    <location>
        <begin position="1"/>
        <end position="23"/>
    </location>
</feature>
<dbReference type="SUPFAM" id="SSF52540">
    <property type="entry name" value="P-loop containing nucleoside triphosphate hydrolases"/>
    <property type="match status" value="1"/>
</dbReference>
<evidence type="ECO:0000313" key="2">
    <source>
        <dbReference type="EMBL" id="GAA1750650.1"/>
    </source>
</evidence>
<keyword evidence="3" id="KW-1185">Reference proteome</keyword>
<gene>
    <name evidence="2" type="ORF">GCM10009681_22180</name>
</gene>
<dbReference type="RefSeq" id="WP_344079673.1">
    <property type="nucleotide sequence ID" value="NZ_BAAALS010000009.1"/>
</dbReference>
<evidence type="ECO:0000256" key="1">
    <source>
        <dbReference type="SAM" id="MobiDB-lite"/>
    </source>
</evidence>
<evidence type="ECO:0008006" key="4">
    <source>
        <dbReference type="Google" id="ProtNLM"/>
    </source>
</evidence>
<reference evidence="3" key="1">
    <citation type="journal article" date="2019" name="Int. J. Syst. Evol. Microbiol.">
        <title>The Global Catalogue of Microorganisms (GCM) 10K type strain sequencing project: providing services to taxonomists for standard genome sequencing and annotation.</title>
        <authorList>
            <consortium name="The Broad Institute Genomics Platform"/>
            <consortium name="The Broad Institute Genome Sequencing Center for Infectious Disease"/>
            <person name="Wu L."/>
            <person name="Ma J."/>
        </authorList>
    </citation>
    <scope>NUCLEOTIDE SEQUENCE [LARGE SCALE GENOMIC DNA]</scope>
    <source>
        <strain evidence="3">JCM 13249</strain>
    </source>
</reference>
<comment type="caution">
    <text evidence="2">The sequence shown here is derived from an EMBL/GenBank/DDBJ whole genome shotgun (WGS) entry which is preliminary data.</text>
</comment>